<evidence type="ECO:0000256" key="2">
    <source>
        <dbReference type="SAM" id="MobiDB-lite"/>
    </source>
</evidence>
<feature type="coiled-coil region" evidence="1">
    <location>
        <begin position="472"/>
        <end position="506"/>
    </location>
</feature>
<protein>
    <submittedName>
        <fullName evidence="3">Uncharacterized protein</fullName>
    </submittedName>
</protein>
<feature type="region of interest" description="Disordered" evidence="2">
    <location>
        <begin position="271"/>
        <end position="292"/>
    </location>
</feature>
<dbReference type="AlphaFoldDB" id="A0A8J4GX62"/>
<feature type="region of interest" description="Disordered" evidence="2">
    <location>
        <begin position="312"/>
        <end position="359"/>
    </location>
</feature>
<feature type="compositionally biased region" description="Low complexity" evidence="2">
    <location>
        <begin position="337"/>
        <end position="346"/>
    </location>
</feature>
<proteinExistence type="predicted"/>
<accession>A0A8J4GX62</accession>
<evidence type="ECO:0000313" key="4">
    <source>
        <dbReference type="Proteomes" id="UP000722791"/>
    </source>
</evidence>
<organism evidence="3 4">
    <name type="scientific">Volvox reticuliferus</name>
    <dbReference type="NCBI Taxonomy" id="1737510"/>
    <lineage>
        <taxon>Eukaryota</taxon>
        <taxon>Viridiplantae</taxon>
        <taxon>Chlorophyta</taxon>
        <taxon>core chlorophytes</taxon>
        <taxon>Chlorophyceae</taxon>
        <taxon>CS clade</taxon>
        <taxon>Chlamydomonadales</taxon>
        <taxon>Volvocaceae</taxon>
        <taxon>Volvox</taxon>
    </lineage>
</organism>
<feature type="compositionally biased region" description="Polar residues" evidence="2">
    <location>
        <begin position="58"/>
        <end position="67"/>
    </location>
</feature>
<reference evidence="3" key="1">
    <citation type="journal article" date="2021" name="Proc. Natl. Acad. Sci. U.S.A.">
        <title>Three genomes in the algal genus Volvox reveal the fate of a haploid sex-determining region after a transition to homothallism.</title>
        <authorList>
            <person name="Yamamoto K."/>
            <person name="Hamaji T."/>
            <person name="Kawai-Toyooka H."/>
            <person name="Matsuzaki R."/>
            <person name="Takahashi F."/>
            <person name="Nishimura Y."/>
            <person name="Kawachi M."/>
            <person name="Noguchi H."/>
            <person name="Minakuchi Y."/>
            <person name="Umen J.G."/>
            <person name="Toyoda A."/>
            <person name="Nozaki H."/>
        </authorList>
    </citation>
    <scope>NUCLEOTIDE SEQUENCE</scope>
    <source>
        <strain evidence="3">NIES-3785</strain>
    </source>
</reference>
<gene>
    <name evidence="3" type="ORF">Vretimale_18133</name>
</gene>
<name>A0A8J4GX62_9CHLO</name>
<comment type="caution">
    <text evidence="3">The sequence shown here is derived from an EMBL/GenBank/DDBJ whole genome shotgun (WGS) entry which is preliminary data.</text>
</comment>
<feature type="non-terminal residue" evidence="3">
    <location>
        <position position="602"/>
    </location>
</feature>
<sequence>MAAYTEESEEDAGEGIVADDLFAYGTPPTRSAMKLVPRAKSTGGKSDGKRSGSGKPNRVSSSKTLDPSTAAARQGRNMTAARRESKGRRQKARQQARFFKEIDTTLEALGIGTAPDPGFNAGGCSLSGLPPSPVSSTLSLTLALSSDAQLAALATPTALSSRAGTPPPGLGAAGSATAGSTAAAEAGVFGMAAGGPGGFNRRVTSDLSLRSISDLNSGCSTPERAPSTAGMAALGLTPQPLGPWVSCTRTMHHDGSCASLLGSTAESAAALGRASPLPTPPLPPRGPQVGAASIPTAPAVASAAAAARDMTPPLTMAFPGQPHPAPVDRRRAAPQVATTATAHSTAVPTGQLQSHQRRVSYEGEGAAAVTERGTREAAAAAPAGPVPYRPTPVRGGWAAVVMSSPPAAVTATAAARGGIGGGAANAASTCSTAAEGLPPSTSAGSRSYGALADRDAFRRQLGSVLVGHGWSVEELQAQVEEVEERAEGLEEEIGALADAAASMEALLHTRLDPQDTDIQATVAGLRFHTRGSGDSWHELSEHVASLDDMYRKVKEVLRKAKPLRSHLAEDPDLLPRLHALALRLLGGLTEAMEALGRVACCG</sequence>
<feature type="compositionally biased region" description="Pro residues" evidence="2">
    <location>
        <begin position="277"/>
        <end position="286"/>
    </location>
</feature>
<dbReference type="EMBL" id="BNCQ01000063">
    <property type="protein sequence ID" value="GIM15235.1"/>
    <property type="molecule type" value="Genomic_DNA"/>
</dbReference>
<feature type="compositionally biased region" description="Acidic residues" evidence="2">
    <location>
        <begin position="1"/>
        <end position="13"/>
    </location>
</feature>
<evidence type="ECO:0000256" key="1">
    <source>
        <dbReference type="SAM" id="Coils"/>
    </source>
</evidence>
<evidence type="ECO:0000313" key="3">
    <source>
        <dbReference type="EMBL" id="GIM15235.1"/>
    </source>
</evidence>
<keyword evidence="1" id="KW-0175">Coiled coil</keyword>
<dbReference type="Proteomes" id="UP000722791">
    <property type="component" value="Unassembled WGS sequence"/>
</dbReference>
<feature type="compositionally biased region" description="Basic residues" evidence="2">
    <location>
        <begin position="85"/>
        <end position="94"/>
    </location>
</feature>
<feature type="region of interest" description="Disordered" evidence="2">
    <location>
        <begin position="1"/>
        <end position="94"/>
    </location>
</feature>